<dbReference type="Pfam" id="PF00656">
    <property type="entry name" value="Peptidase_C14"/>
    <property type="match status" value="1"/>
</dbReference>
<accession>A0A4R7LUB4</accession>
<feature type="compositionally biased region" description="Low complexity" evidence="2">
    <location>
        <begin position="464"/>
        <end position="495"/>
    </location>
</feature>
<feature type="compositionally biased region" description="Basic residues" evidence="2">
    <location>
        <begin position="451"/>
        <end position="463"/>
    </location>
</feature>
<dbReference type="EMBL" id="SOBH01000001">
    <property type="protein sequence ID" value="TDT77810.1"/>
    <property type="molecule type" value="Genomic_DNA"/>
</dbReference>
<keyword evidence="6" id="KW-1185">Reference proteome</keyword>
<gene>
    <name evidence="5" type="ORF">BDE40_1108</name>
</gene>
<dbReference type="SUPFAM" id="SSF47090">
    <property type="entry name" value="PGBD-like"/>
    <property type="match status" value="1"/>
</dbReference>
<feature type="domain" description="Caspase family p20" evidence="4">
    <location>
        <begin position="43"/>
        <end position="172"/>
    </location>
</feature>
<dbReference type="GO" id="GO:0006508">
    <property type="term" value="P:proteolysis"/>
    <property type="evidence" value="ECO:0007669"/>
    <property type="project" value="InterPro"/>
</dbReference>
<proteinExistence type="inferred from homology"/>
<dbReference type="PROSITE" id="PS50208">
    <property type="entry name" value="CASPASE_P20"/>
    <property type="match status" value="1"/>
</dbReference>
<protein>
    <submittedName>
        <fullName evidence="5">Putative caspase-like protein</fullName>
    </submittedName>
</protein>
<name>A0A4R7LUB4_9RHOB</name>
<dbReference type="InterPro" id="IPR011600">
    <property type="entry name" value="Pept_C14_caspase"/>
</dbReference>
<keyword evidence="3" id="KW-0732">Signal</keyword>
<comment type="similarity">
    <text evidence="1">Belongs to the peptidase C14A family.</text>
</comment>
<evidence type="ECO:0000313" key="6">
    <source>
        <dbReference type="Proteomes" id="UP000294563"/>
    </source>
</evidence>
<dbReference type="InterPro" id="IPR052039">
    <property type="entry name" value="Caspase-related_regulators"/>
</dbReference>
<dbReference type="Gene3D" id="1.10.101.10">
    <property type="entry name" value="PGBD-like superfamily/PGBD"/>
    <property type="match status" value="1"/>
</dbReference>
<dbReference type="Gene3D" id="3.40.50.1460">
    <property type="match status" value="1"/>
</dbReference>
<dbReference type="InterPro" id="IPR029030">
    <property type="entry name" value="Caspase-like_dom_sf"/>
</dbReference>
<feature type="region of interest" description="Disordered" evidence="2">
    <location>
        <begin position="441"/>
        <end position="496"/>
    </location>
</feature>
<dbReference type="PANTHER" id="PTHR22576">
    <property type="entry name" value="MUCOSA ASSOCIATED LYMPHOID TISSUE LYMPHOMA TRANSLOCATION PROTEIN 1/PARACASPASE"/>
    <property type="match status" value="1"/>
</dbReference>
<dbReference type="RefSeq" id="WP_134013422.1">
    <property type="nucleotide sequence ID" value="NZ_SOBH01000001.1"/>
</dbReference>
<dbReference type="Proteomes" id="UP000294563">
    <property type="component" value="Unassembled WGS sequence"/>
</dbReference>
<feature type="chain" id="PRO_5020734266" evidence="3">
    <location>
        <begin position="38"/>
        <end position="543"/>
    </location>
</feature>
<dbReference type="InterPro" id="IPR001309">
    <property type="entry name" value="Pept_C14_p20"/>
</dbReference>
<dbReference type="SMART" id="SM00115">
    <property type="entry name" value="CASc"/>
    <property type="match status" value="1"/>
</dbReference>
<dbReference type="InterPro" id="IPR015917">
    <property type="entry name" value="Pept_C14A"/>
</dbReference>
<dbReference type="AlphaFoldDB" id="A0A4R7LUB4"/>
<dbReference type="SUPFAM" id="SSF52129">
    <property type="entry name" value="Caspase-like"/>
    <property type="match status" value="1"/>
</dbReference>
<dbReference type="Pfam" id="PF01471">
    <property type="entry name" value="PG_binding_1"/>
    <property type="match status" value="1"/>
</dbReference>
<dbReference type="InterPro" id="IPR036365">
    <property type="entry name" value="PGBD-like_sf"/>
</dbReference>
<evidence type="ECO:0000256" key="1">
    <source>
        <dbReference type="ARBA" id="ARBA00010134"/>
    </source>
</evidence>
<evidence type="ECO:0000313" key="5">
    <source>
        <dbReference type="EMBL" id="TDT77810.1"/>
    </source>
</evidence>
<dbReference type="OrthoDB" id="321999at2"/>
<dbReference type="InterPro" id="IPR036366">
    <property type="entry name" value="PGBDSf"/>
</dbReference>
<feature type="compositionally biased region" description="Low complexity" evidence="2">
    <location>
        <begin position="441"/>
        <end position="450"/>
    </location>
</feature>
<evidence type="ECO:0000259" key="4">
    <source>
        <dbReference type="PROSITE" id="PS50208"/>
    </source>
</evidence>
<dbReference type="InterPro" id="IPR002477">
    <property type="entry name" value="Peptidoglycan-bd-like"/>
</dbReference>
<sequence>MRTGATQFTQCFALALRRVRLLAVLVLALLLSSQAQAQDGSAEKRIALIIGNAAYKNVAELKNPRNDSQDMAAALKQVGFEVLLHTDLTQGTMLDKLRGFRRRASEADVALIYFAGHGIEIDRVNYLLPVDAVLETDSDINFEAVKLETMIFAASGAEQLSMVIVDACRNNPFAASMKRNNPNRSIGRGLTAVEPSKNTLVAYAAKEGTTAADGNGRNSPYADALISSLKTPKLEVGLMMRQVRDKVLASTGGQQEPFVYGSLSADEIYLNDPDGGNATQPAFMIMEDVVEDVPDTSAAEIVFWKSISDQHAVEELQTYLQKYPEGFFAELARARIARAGGEVLTPEEPQVRLQPKEQEIDRALTRDEIVEMQERLSALGHSLGRADGVAGRRTKAAIRVFEREEALPVLGQPTLSLITALRARIGEDELAIWRNSQATRVAPAKPAATRTKAKAKTPVRTRPKPVAATPKAAKPAPAPKVVQPAPAPAPAQTKVSKPTAKYKQFCAANRQCATRTCRRGSQGNFFSNARNCKFCDLYVQRCQ</sequence>
<organism evidence="5 6">
    <name type="scientific">Litoreibacter halocynthiae</name>
    <dbReference type="NCBI Taxonomy" id="1242689"/>
    <lineage>
        <taxon>Bacteria</taxon>
        <taxon>Pseudomonadati</taxon>
        <taxon>Pseudomonadota</taxon>
        <taxon>Alphaproteobacteria</taxon>
        <taxon>Rhodobacterales</taxon>
        <taxon>Roseobacteraceae</taxon>
        <taxon>Litoreibacter</taxon>
    </lineage>
</organism>
<feature type="signal peptide" evidence="3">
    <location>
        <begin position="1"/>
        <end position="37"/>
    </location>
</feature>
<reference evidence="5 6" key="1">
    <citation type="submission" date="2019-03" db="EMBL/GenBank/DDBJ databases">
        <title>Genomic Encyclopedia of Archaeal and Bacterial Type Strains, Phase II (KMG-II): from individual species to whole genera.</title>
        <authorList>
            <person name="Goeker M."/>
        </authorList>
    </citation>
    <scope>NUCLEOTIDE SEQUENCE [LARGE SCALE GENOMIC DNA]</scope>
    <source>
        <strain evidence="5 6">DSM 29467</strain>
    </source>
</reference>
<evidence type="ECO:0000256" key="3">
    <source>
        <dbReference type="SAM" id="SignalP"/>
    </source>
</evidence>
<comment type="caution">
    <text evidence="5">The sequence shown here is derived from an EMBL/GenBank/DDBJ whole genome shotgun (WGS) entry which is preliminary data.</text>
</comment>
<dbReference type="GO" id="GO:0004197">
    <property type="term" value="F:cysteine-type endopeptidase activity"/>
    <property type="evidence" value="ECO:0007669"/>
    <property type="project" value="InterPro"/>
</dbReference>
<evidence type="ECO:0000256" key="2">
    <source>
        <dbReference type="SAM" id="MobiDB-lite"/>
    </source>
</evidence>
<dbReference type="PANTHER" id="PTHR22576:SF37">
    <property type="entry name" value="MUCOSA-ASSOCIATED LYMPHOID TISSUE LYMPHOMA TRANSLOCATION PROTEIN 1"/>
    <property type="match status" value="1"/>
</dbReference>